<feature type="transmembrane region" description="Helical" evidence="8">
    <location>
        <begin position="183"/>
        <end position="205"/>
    </location>
</feature>
<feature type="transmembrane region" description="Helical" evidence="8">
    <location>
        <begin position="12"/>
        <end position="29"/>
    </location>
</feature>
<feature type="transmembrane region" description="Helical" evidence="8">
    <location>
        <begin position="41"/>
        <end position="61"/>
    </location>
</feature>
<organism evidence="9 10">
    <name type="scientific">Virgibacillus massiliensis</name>
    <dbReference type="NCBI Taxonomy" id="1462526"/>
    <lineage>
        <taxon>Bacteria</taxon>
        <taxon>Bacillati</taxon>
        <taxon>Bacillota</taxon>
        <taxon>Bacilli</taxon>
        <taxon>Bacillales</taxon>
        <taxon>Bacillaceae</taxon>
        <taxon>Virgibacillus</taxon>
    </lineage>
</organism>
<dbReference type="PANTHER" id="PTHR34975">
    <property type="entry name" value="SPORE GERMINATION PROTEIN A2"/>
    <property type="match status" value="1"/>
</dbReference>
<keyword evidence="4" id="KW-0309">Germination</keyword>
<feature type="transmembrane region" description="Helical" evidence="8">
    <location>
        <begin position="141"/>
        <end position="163"/>
    </location>
</feature>
<evidence type="ECO:0000256" key="6">
    <source>
        <dbReference type="ARBA" id="ARBA00022989"/>
    </source>
</evidence>
<gene>
    <name evidence="9" type="primary">yndE_1</name>
    <name evidence="9" type="ORF">BN990_01906</name>
</gene>
<evidence type="ECO:0000313" key="10">
    <source>
        <dbReference type="Proteomes" id="UP000028875"/>
    </source>
</evidence>
<dbReference type="Gene3D" id="1.20.1740.10">
    <property type="entry name" value="Amino acid/polyamine transporter I"/>
    <property type="match status" value="1"/>
</dbReference>
<feature type="transmembrane region" description="Helical" evidence="8">
    <location>
        <begin position="217"/>
        <end position="240"/>
    </location>
</feature>
<evidence type="ECO:0000256" key="7">
    <source>
        <dbReference type="ARBA" id="ARBA00023136"/>
    </source>
</evidence>
<dbReference type="PANTHER" id="PTHR34975:SF2">
    <property type="entry name" value="SPORE GERMINATION PROTEIN A2"/>
    <property type="match status" value="1"/>
</dbReference>
<comment type="similarity">
    <text evidence="2">Belongs to the amino acid-polyamine-organocation (APC) superfamily. Spore germination protein (SGP) (TC 2.A.3.9) family.</text>
</comment>
<dbReference type="eggNOG" id="COG0531">
    <property type="taxonomic scope" value="Bacteria"/>
</dbReference>
<dbReference type="Proteomes" id="UP000028875">
    <property type="component" value="Unassembled WGS sequence"/>
</dbReference>
<keyword evidence="6 8" id="KW-1133">Transmembrane helix</keyword>
<evidence type="ECO:0000256" key="1">
    <source>
        <dbReference type="ARBA" id="ARBA00004141"/>
    </source>
</evidence>
<protein>
    <submittedName>
        <fullName evidence="9">Spore germination protein YndE</fullName>
    </submittedName>
</protein>
<dbReference type="EMBL" id="CCDP010000001">
    <property type="protein sequence ID" value="CDQ39601.1"/>
    <property type="molecule type" value="Genomic_DNA"/>
</dbReference>
<reference evidence="10" key="2">
    <citation type="submission" date="2014-05" db="EMBL/GenBank/DDBJ databases">
        <title>Draft genome sequence of Virgibacillus massiliensis Vm-5.</title>
        <authorList>
            <person name="Khelaifia S."/>
            <person name="Croce O."/>
            <person name="Lagier J.C."/>
            <person name="Raoult D."/>
        </authorList>
    </citation>
    <scope>NUCLEOTIDE SEQUENCE [LARGE SCALE GENOMIC DNA]</scope>
    <source>
        <strain evidence="10">Vm-5</strain>
    </source>
</reference>
<dbReference type="Pfam" id="PF03845">
    <property type="entry name" value="Spore_permease"/>
    <property type="match status" value="1"/>
</dbReference>
<evidence type="ECO:0000256" key="8">
    <source>
        <dbReference type="SAM" id="Phobius"/>
    </source>
</evidence>
<accession>A0A024QCE3</accession>
<evidence type="ECO:0000256" key="3">
    <source>
        <dbReference type="ARBA" id="ARBA00022448"/>
    </source>
</evidence>
<proteinExistence type="inferred from homology"/>
<feature type="transmembrane region" description="Helical" evidence="8">
    <location>
        <begin position="332"/>
        <end position="355"/>
    </location>
</feature>
<evidence type="ECO:0000313" key="9">
    <source>
        <dbReference type="EMBL" id="CDQ39601.1"/>
    </source>
</evidence>
<feature type="transmembrane region" description="Helical" evidence="8">
    <location>
        <begin position="116"/>
        <end position="134"/>
    </location>
</feature>
<keyword evidence="7 8" id="KW-0472">Membrane</keyword>
<dbReference type="NCBIfam" id="TIGR00912">
    <property type="entry name" value="2A0309"/>
    <property type="match status" value="1"/>
</dbReference>
<dbReference type="GO" id="GO:0009847">
    <property type="term" value="P:spore germination"/>
    <property type="evidence" value="ECO:0007669"/>
    <property type="project" value="InterPro"/>
</dbReference>
<comment type="caution">
    <text evidence="9">The sequence shown here is derived from an EMBL/GenBank/DDBJ whole genome shotgun (WGS) entry which is preliminary data.</text>
</comment>
<feature type="transmembrane region" description="Helical" evidence="8">
    <location>
        <begin position="303"/>
        <end position="320"/>
    </location>
</feature>
<evidence type="ECO:0000256" key="2">
    <source>
        <dbReference type="ARBA" id="ARBA00007998"/>
    </source>
</evidence>
<dbReference type="RefSeq" id="WP_038243703.1">
    <property type="nucleotide sequence ID" value="NZ_BNER01000002.1"/>
</dbReference>
<keyword evidence="10" id="KW-1185">Reference proteome</keyword>
<reference evidence="9 10" key="1">
    <citation type="submission" date="2014-03" db="EMBL/GenBank/DDBJ databases">
        <authorList>
            <person name="Urmite Genomes U."/>
        </authorList>
    </citation>
    <scope>NUCLEOTIDE SEQUENCE [LARGE SCALE GENOMIC DNA]</scope>
    <source>
        <strain evidence="9 10">Vm-5</strain>
    </source>
</reference>
<dbReference type="STRING" id="1462526.BN990_01906"/>
<sequence length="362" mass="41194">MSAAEPITKSQLFLLLIQVQIGFGILYLPNTLQQTAKSDGWISIILAGCTVQLVIVLYWLLLRRFPSLSYFELTKKILGAHLGYIFNVITYIYLILTSTYILIASSKLVKNVLLTFSPHWAIGFLLLAVCIYLCSSNLQIIVRVFTILSVSIMFVILLSFLSFSLPIEVMNLTPVGSSGMSNIIKGLKESLLALYGFEIILFLYSSARHKGKTFLKVITFSNIFVVAITVYLTVIAFVILNPAMINQLKLPIVYMFRPLHFNMIDRIDLIFLPLWSIPVVMSIVVYIYFASHWKTTAPKKNNYFVYINGAIVYVLFLLASKSDQSFELYAKYLNSISYVVIFMIPFILLLFSYILKKKEHPS</sequence>
<comment type="subcellular location">
    <subcellularLocation>
        <location evidence="1">Membrane</location>
        <topology evidence="1">Multi-pass membrane protein</topology>
    </subcellularLocation>
</comment>
<feature type="transmembrane region" description="Helical" evidence="8">
    <location>
        <begin position="82"/>
        <end position="104"/>
    </location>
</feature>
<dbReference type="OrthoDB" id="2446105at2"/>
<dbReference type="InterPro" id="IPR004761">
    <property type="entry name" value="Spore_GerAB"/>
</dbReference>
<keyword evidence="5 8" id="KW-0812">Transmembrane</keyword>
<dbReference type="AlphaFoldDB" id="A0A024QCE3"/>
<keyword evidence="3" id="KW-0813">Transport</keyword>
<evidence type="ECO:0000256" key="4">
    <source>
        <dbReference type="ARBA" id="ARBA00022544"/>
    </source>
</evidence>
<name>A0A024QCE3_9BACI</name>
<feature type="transmembrane region" description="Helical" evidence="8">
    <location>
        <begin position="269"/>
        <end position="291"/>
    </location>
</feature>
<evidence type="ECO:0000256" key="5">
    <source>
        <dbReference type="ARBA" id="ARBA00022692"/>
    </source>
</evidence>
<dbReference type="GO" id="GO:0016020">
    <property type="term" value="C:membrane"/>
    <property type="evidence" value="ECO:0007669"/>
    <property type="project" value="UniProtKB-SubCell"/>
</dbReference>